<organism evidence="1 2">
    <name type="scientific">Candidatus Gottesmanbacteria bacterium RIFOXYB1_FULL_47_11</name>
    <dbReference type="NCBI Taxonomy" id="1798401"/>
    <lineage>
        <taxon>Bacteria</taxon>
        <taxon>Candidatus Gottesmaniibacteriota</taxon>
    </lineage>
</organism>
<reference evidence="1 2" key="1">
    <citation type="journal article" date="2016" name="Nat. Commun.">
        <title>Thousands of microbial genomes shed light on interconnected biogeochemical processes in an aquifer system.</title>
        <authorList>
            <person name="Anantharaman K."/>
            <person name="Brown C.T."/>
            <person name="Hug L.A."/>
            <person name="Sharon I."/>
            <person name="Castelle C.J."/>
            <person name="Probst A.J."/>
            <person name="Thomas B.C."/>
            <person name="Singh A."/>
            <person name="Wilkins M.J."/>
            <person name="Karaoz U."/>
            <person name="Brodie E.L."/>
            <person name="Williams K.H."/>
            <person name="Hubbard S.S."/>
            <person name="Banfield J.F."/>
        </authorList>
    </citation>
    <scope>NUCLEOTIDE SEQUENCE [LARGE SCALE GENOMIC DNA]</scope>
</reference>
<dbReference type="AlphaFoldDB" id="A0A1F6BE48"/>
<evidence type="ECO:0000313" key="2">
    <source>
        <dbReference type="Proteomes" id="UP000176186"/>
    </source>
</evidence>
<sequence>MKILVVFIGICAIMFYFFYPPVNSERLCYENSERNLNQISVNMLNQRSSKDTKCRDVSDVISALESCIVDATKSSSIAPYANDTILRVVALLRPYAKNLWVLKEEHNSACVDFFWYQLP</sequence>
<dbReference type="STRING" id="1798401.A2363_02175"/>
<accession>A0A1F6BE48</accession>
<evidence type="ECO:0000313" key="1">
    <source>
        <dbReference type="EMBL" id="OGG35216.1"/>
    </source>
</evidence>
<proteinExistence type="predicted"/>
<dbReference type="EMBL" id="MFKE01000016">
    <property type="protein sequence ID" value="OGG35216.1"/>
    <property type="molecule type" value="Genomic_DNA"/>
</dbReference>
<comment type="caution">
    <text evidence="1">The sequence shown here is derived from an EMBL/GenBank/DDBJ whole genome shotgun (WGS) entry which is preliminary data.</text>
</comment>
<protein>
    <submittedName>
        <fullName evidence="1">Uncharacterized protein</fullName>
    </submittedName>
</protein>
<name>A0A1F6BE48_9BACT</name>
<dbReference type="Proteomes" id="UP000176186">
    <property type="component" value="Unassembled WGS sequence"/>
</dbReference>
<gene>
    <name evidence="1" type="ORF">A2363_02175</name>
</gene>